<evidence type="ECO:0000313" key="2">
    <source>
        <dbReference type="EMBL" id="MBA0084847.1"/>
    </source>
</evidence>
<sequence>MDITFLKDVEVVRLRPHAHVRGKSAEYKLLYPDGREEVVLNVPHYDFNWQLSYETALHIPKGTRMHFEFRYDNSANNRYNPDPTRWVYQGFQSWEEMMAPNLGFLLDRDADAASLMAVAN</sequence>
<dbReference type="InterPro" id="IPR014784">
    <property type="entry name" value="Cu2_ascorb_mOase-like_C"/>
</dbReference>
<dbReference type="AlphaFoldDB" id="A0A7V8NNZ0"/>
<dbReference type="InterPro" id="IPR008977">
    <property type="entry name" value="PHM/PNGase_F_dom_sf"/>
</dbReference>
<name>A0A7V8NNZ0_9BACT</name>
<comment type="caution">
    <text evidence="2">The sequence shown here is derived from an EMBL/GenBank/DDBJ whole genome shotgun (WGS) entry which is preliminary data.</text>
</comment>
<protein>
    <submittedName>
        <fullName evidence="2">Uncharacterized protein</fullName>
    </submittedName>
</protein>
<dbReference type="Proteomes" id="UP000567293">
    <property type="component" value="Unassembled WGS sequence"/>
</dbReference>
<organism evidence="2 3">
    <name type="scientific">Candidatus Acidiferrum panamense</name>
    <dbReference type="NCBI Taxonomy" id="2741543"/>
    <lineage>
        <taxon>Bacteria</taxon>
        <taxon>Pseudomonadati</taxon>
        <taxon>Acidobacteriota</taxon>
        <taxon>Terriglobia</taxon>
        <taxon>Candidatus Acidiferrales</taxon>
        <taxon>Candidatus Acidiferrum</taxon>
    </lineage>
</organism>
<accession>A0A7V8NNZ0</accession>
<keyword evidence="3" id="KW-1185">Reference proteome</keyword>
<reference evidence="2" key="1">
    <citation type="submission" date="2020-06" db="EMBL/GenBank/DDBJ databases">
        <title>Legume-microbial interactions unlock mineral nutrients during tropical forest succession.</title>
        <authorList>
            <person name="Epihov D.Z."/>
        </authorList>
    </citation>
    <scope>NUCLEOTIDE SEQUENCE [LARGE SCALE GENOMIC DNA]</scope>
    <source>
        <strain evidence="2">Pan2503</strain>
    </source>
</reference>
<evidence type="ECO:0000313" key="3">
    <source>
        <dbReference type="Proteomes" id="UP000567293"/>
    </source>
</evidence>
<dbReference type="GO" id="GO:0016715">
    <property type="term" value="F:oxidoreductase activity, acting on paired donors, with incorporation or reduction of molecular oxygen, reduced ascorbate as one donor, and incorporation of one atom of oxygen"/>
    <property type="evidence" value="ECO:0007669"/>
    <property type="project" value="InterPro"/>
</dbReference>
<gene>
    <name evidence="2" type="ORF">HRJ53_07620</name>
</gene>
<evidence type="ECO:0000256" key="1">
    <source>
        <dbReference type="ARBA" id="ARBA00023157"/>
    </source>
</evidence>
<dbReference type="SUPFAM" id="SSF49742">
    <property type="entry name" value="PHM/PNGase F"/>
    <property type="match status" value="1"/>
</dbReference>
<dbReference type="EMBL" id="JACDQQ010000736">
    <property type="protein sequence ID" value="MBA0084847.1"/>
    <property type="molecule type" value="Genomic_DNA"/>
</dbReference>
<keyword evidence="1" id="KW-1015">Disulfide bond</keyword>
<proteinExistence type="predicted"/>
<dbReference type="Gene3D" id="2.60.120.230">
    <property type="match status" value="1"/>
</dbReference>